<protein>
    <submittedName>
        <fullName evidence="1">HAD-IB family phosphatase</fullName>
    </submittedName>
</protein>
<dbReference type="SUPFAM" id="SSF56784">
    <property type="entry name" value="HAD-like"/>
    <property type="match status" value="1"/>
</dbReference>
<dbReference type="PANTHER" id="PTHR28181">
    <property type="entry name" value="UPF0655 PROTEIN YCR015C"/>
    <property type="match status" value="1"/>
</dbReference>
<keyword evidence="4" id="KW-1185">Reference proteome</keyword>
<dbReference type="NCBIfam" id="TIGR01488">
    <property type="entry name" value="HAD-SF-IB"/>
    <property type="match status" value="1"/>
</dbReference>
<proteinExistence type="predicted"/>
<dbReference type="AlphaFoldDB" id="A0A8T7LSZ2"/>
<dbReference type="Proteomes" id="UP000521676">
    <property type="component" value="Unassembled WGS sequence"/>
</dbReference>
<reference evidence="2" key="2">
    <citation type="journal article" date="2024" name="Nature">
        <title>Anoxygenic phototroph of the Chloroflexota uses a type I reaction centre.</title>
        <authorList>
            <person name="Tsuji J.M."/>
            <person name="Shaw N.A."/>
            <person name="Nagashima S."/>
            <person name="Venkiteswaran J.J."/>
            <person name="Schiff S.L."/>
            <person name="Watanabe T."/>
            <person name="Fukui M."/>
            <person name="Hanada S."/>
            <person name="Tank M."/>
            <person name="Neufeld J.D."/>
        </authorList>
    </citation>
    <scope>NUCLEOTIDE SEQUENCE</scope>
    <source>
        <strain evidence="2">L227-S17</strain>
    </source>
</reference>
<dbReference type="RefSeq" id="WP_341468922.1">
    <property type="nucleotide sequence ID" value="NZ_CP128399.1"/>
</dbReference>
<reference evidence="1 3" key="1">
    <citation type="submission" date="2020-06" db="EMBL/GenBank/DDBJ databases">
        <title>Anoxygenic phototrophic Chloroflexota member uses a Type I reaction center.</title>
        <authorList>
            <person name="Tsuji J.M."/>
            <person name="Shaw N.A."/>
            <person name="Nagashima S."/>
            <person name="Venkiteswaran J."/>
            <person name="Schiff S.L."/>
            <person name="Hanada S."/>
            <person name="Tank M."/>
            <person name="Neufeld J.D."/>
        </authorList>
    </citation>
    <scope>NUCLEOTIDE SEQUENCE [LARGE SCALE GENOMIC DNA]</scope>
    <source>
        <strain evidence="1">L227-S17</strain>
    </source>
</reference>
<dbReference type="EMBL" id="CP128399">
    <property type="protein sequence ID" value="WJW67027.1"/>
    <property type="molecule type" value="Genomic_DNA"/>
</dbReference>
<dbReference type="EMBL" id="JACATZ010000001">
    <property type="protein sequence ID" value="NWJ45148.1"/>
    <property type="molecule type" value="Genomic_DNA"/>
</dbReference>
<name>A0A8T7LSZ2_9CHLR</name>
<dbReference type="Gene3D" id="3.90.1470.20">
    <property type="match status" value="1"/>
</dbReference>
<dbReference type="PANTHER" id="PTHR28181:SF2">
    <property type="entry name" value="PHOSPHORIC MONOESTER HYDROLASE"/>
    <property type="match status" value="1"/>
</dbReference>
<sequence length="207" mass="24112">MLLLCDFDGTITEQDITNLIWDHYLDYDWREDLIPHFRDGKFNHFELMAIGYEPITTPESELLDYVRPLVQYRAGFEQLVDFCKEKEFHFAVVSGGLDFYIKPYLPLEIPCYSYTAELNGHWEVKLPIGVTPEEGENYKVFVLEKLKREYGDREVIFLGDGRNDFQAAQHADRVFAVTGSNLAQLCREANIPCIEFDDFHEVVALLK</sequence>
<evidence type="ECO:0000313" key="4">
    <source>
        <dbReference type="Proteomes" id="UP001431572"/>
    </source>
</evidence>
<dbReference type="Gene3D" id="3.40.50.1000">
    <property type="entry name" value="HAD superfamily/HAD-like"/>
    <property type="match status" value="1"/>
</dbReference>
<evidence type="ECO:0000313" key="2">
    <source>
        <dbReference type="EMBL" id="WJW67027.1"/>
    </source>
</evidence>
<dbReference type="InterPro" id="IPR036412">
    <property type="entry name" value="HAD-like_sf"/>
</dbReference>
<dbReference type="InterPro" id="IPR023214">
    <property type="entry name" value="HAD_sf"/>
</dbReference>
<evidence type="ECO:0000313" key="3">
    <source>
        <dbReference type="Proteomes" id="UP000521676"/>
    </source>
</evidence>
<evidence type="ECO:0000313" key="1">
    <source>
        <dbReference type="EMBL" id="NWJ45148.1"/>
    </source>
</evidence>
<organism evidence="1 3">
    <name type="scientific">Candidatus Chlorohelix allophototropha</name>
    <dbReference type="NCBI Taxonomy" id="3003348"/>
    <lineage>
        <taxon>Bacteria</taxon>
        <taxon>Bacillati</taxon>
        <taxon>Chloroflexota</taxon>
        <taxon>Chloroflexia</taxon>
        <taxon>Candidatus Chloroheliales</taxon>
        <taxon>Candidatus Chloroheliaceae</taxon>
        <taxon>Candidatus Chlorohelix</taxon>
    </lineage>
</organism>
<accession>A0A8T7LSZ2</accession>
<dbReference type="InterPro" id="IPR050849">
    <property type="entry name" value="HAD-like_hydrolase_phosphatase"/>
</dbReference>
<dbReference type="Pfam" id="PF12710">
    <property type="entry name" value="HAD"/>
    <property type="match status" value="1"/>
</dbReference>
<gene>
    <name evidence="1" type="ORF">HXX08_04635</name>
    <name evidence="2" type="ORF">OZ401_000275</name>
</gene>
<dbReference type="Proteomes" id="UP001431572">
    <property type="component" value="Chromosome 1"/>
</dbReference>